<keyword evidence="7" id="KW-0862">Zinc</keyword>
<dbReference type="InterPro" id="IPR036236">
    <property type="entry name" value="Znf_C2H2_sf"/>
</dbReference>
<dbReference type="EMBL" id="CAUYUJ010004047">
    <property type="protein sequence ID" value="CAK0807948.1"/>
    <property type="molecule type" value="Genomic_DNA"/>
</dbReference>
<dbReference type="PANTHER" id="PTHR46095">
    <property type="entry name" value="ZINC FINGER PROTEIN 593"/>
    <property type="match status" value="1"/>
</dbReference>
<protein>
    <recommendedName>
        <fullName evidence="12">C2H2-type domain-containing protein</fullName>
    </recommendedName>
</protein>
<dbReference type="SMART" id="SM00451">
    <property type="entry name" value="ZnF_U1"/>
    <property type="match status" value="1"/>
</dbReference>
<accession>A0ABN9QP61</accession>
<dbReference type="Proteomes" id="UP001189429">
    <property type="component" value="Unassembled WGS sequence"/>
</dbReference>
<dbReference type="InterPro" id="IPR013087">
    <property type="entry name" value="Znf_C2H2_type"/>
</dbReference>
<organism evidence="13 14">
    <name type="scientific">Prorocentrum cordatum</name>
    <dbReference type="NCBI Taxonomy" id="2364126"/>
    <lineage>
        <taxon>Eukaryota</taxon>
        <taxon>Sar</taxon>
        <taxon>Alveolata</taxon>
        <taxon>Dinophyceae</taxon>
        <taxon>Prorocentrales</taxon>
        <taxon>Prorocentraceae</taxon>
        <taxon>Prorocentrum</taxon>
    </lineage>
</organism>
<keyword evidence="4" id="KW-0690">Ribosome biogenesis</keyword>
<dbReference type="InterPro" id="IPR022755">
    <property type="entry name" value="Znf_C2H2_jaz"/>
</dbReference>
<evidence type="ECO:0000256" key="7">
    <source>
        <dbReference type="ARBA" id="ARBA00022833"/>
    </source>
</evidence>
<evidence type="ECO:0000256" key="10">
    <source>
        <dbReference type="PROSITE-ProRule" id="PRU00042"/>
    </source>
</evidence>
<keyword evidence="5" id="KW-0479">Metal-binding</keyword>
<keyword evidence="3" id="KW-0963">Cytoplasm</keyword>
<keyword evidence="6 10" id="KW-0863">Zinc-finger</keyword>
<dbReference type="PROSITE" id="PS50157">
    <property type="entry name" value="ZINC_FINGER_C2H2_2"/>
    <property type="match status" value="1"/>
</dbReference>
<feature type="compositionally biased region" description="Basic residues" evidence="11">
    <location>
        <begin position="15"/>
        <end position="36"/>
    </location>
</feature>
<evidence type="ECO:0000256" key="2">
    <source>
        <dbReference type="ARBA" id="ARBA00004496"/>
    </source>
</evidence>
<evidence type="ECO:0000313" key="14">
    <source>
        <dbReference type="Proteomes" id="UP001189429"/>
    </source>
</evidence>
<evidence type="ECO:0000256" key="3">
    <source>
        <dbReference type="ARBA" id="ARBA00022490"/>
    </source>
</evidence>
<evidence type="ECO:0000256" key="9">
    <source>
        <dbReference type="ARBA" id="ARBA00038064"/>
    </source>
</evidence>
<comment type="caution">
    <text evidence="13">The sequence shown here is derived from an EMBL/GenBank/DDBJ whole genome shotgun (WGS) entry which is preliminary data.</text>
</comment>
<dbReference type="Pfam" id="PF12171">
    <property type="entry name" value="zf-C2H2_jaz"/>
    <property type="match status" value="1"/>
</dbReference>
<reference evidence="13" key="1">
    <citation type="submission" date="2023-10" db="EMBL/GenBank/DDBJ databases">
        <authorList>
            <person name="Chen Y."/>
            <person name="Shah S."/>
            <person name="Dougan E. K."/>
            <person name="Thang M."/>
            <person name="Chan C."/>
        </authorList>
    </citation>
    <scope>NUCLEOTIDE SEQUENCE [LARGE SCALE GENOMIC DNA]</scope>
</reference>
<dbReference type="InterPro" id="IPR051879">
    <property type="entry name" value="C2H2-ZF_Maturation_Protein"/>
</dbReference>
<feature type="region of interest" description="Disordered" evidence="11">
    <location>
        <begin position="1"/>
        <end position="43"/>
    </location>
</feature>
<dbReference type="PANTHER" id="PTHR46095:SF1">
    <property type="entry name" value="ZINC FINGER PROTEIN 593"/>
    <property type="match status" value="1"/>
</dbReference>
<feature type="compositionally biased region" description="Basic and acidic residues" evidence="11">
    <location>
        <begin position="99"/>
        <end position="119"/>
    </location>
</feature>
<evidence type="ECO:0000256" key="5">
    <source>
        <dbReference type="ARBA" id="ARBA00022723"/>
    </source>
</evidence>
<evidence type="ECO:0000259" key="12">
    <source>
        <dbReference type="PROSITE" id="PS50157"/>
    </source>
</evidence>
<gene>
    <name evidence="13" type="ORF">PCOR1329_LOCUS13672</name>
</gene>
<proteinExistence type="inferred from homology"/>
<evidence type="ECO:0000256" key="11">
    <source>
        <dbReference type="SAM" id="MobiDB-lite"/>
    </source>
</evidence>
<evidence type="ECO:0000256" key="1">
    <source>
        <dbReference type="ARBA" id="ARBA00004123"/>
    </source>
</evidence>
<dbReference type="Gene3D" id="3.30.160.60">
    <property type="entry name" value="Classic Zinc Finger"/>
    <property type="match status" value="1"/>
</dbReference>
<name>A0ABN9QP61_9DINO</name>
<comment type="similarity">
    <text evidence="9">Belongs to the ZNF593/BUD20 C2H2-type zinc-finger protein family.</text>
</comment>
<feature type="region of interest" description="Disordered" evidence="11">
    <location>
        <begin position="97"/>
        <end position="119"/>
    </location>
</feature>
<feature type="domain" description="C2H2-type" evidence="12">
    <location>
        <begin position="69"/>
        <end position="98"/>
    </location>
</feature>
<evidence type="ECO:0000313" key="13">
    <source>
        <dbReference type="EMBL" id="CAK0807948.1"/>
    </source>
</evidence>
<evidence type="ECO:0000256" key="8">
    <source>
        <dbReference type="ARBA" id="ARBA00023242"/>
    </source>
</evidence>
<evidence type="ECO:0000256" key="6">
    <source>
        <dbReference type="ARBA" id="ARBA00022771"/>
    </source>
</evidence>
<keyword evidence="14" id="KW-1185">Reference proteome</keyword>
<keyword evidence="8" id="KW-0539">Nucleus</keyword>
<comment type="subcellular location">
    <subcellularLocation>
        <location evidence="2">Cytoplasm</location>
    </subcellularLocation>
    <subcellularLocation>
        <location evidence="1">Nucleus</location>
    </subcellularLocation>
</comment>
<dbReference type="SUPFAM" id="SSF57667">
    <property type="entry name" value="beta-beta-alpha zinc fingers"/>
    <property type="match status" value="1"/>
</dbReference>
<evidence type="ECO:0000256" key="4">
    <source>
        <dbReference type="ARBA" id="ARBA00022517"/>
    </source>
</evidence>
<sequence>MGKHRNKGKGGSLSSRRKVKDNTKKRASVIARKHRTKDIDQVHDDLKTPDKFVPEAMEKDEDLPGLGQFYCIACSRFFQTAEVLAVHVKSKLHKRRLQKAKDEPHTQRDAELAVGMSHE</sequence>
<dbReference type="PROSITE" id="PS00028">
    <property type="entry name" value="ZINC_FINGER_C2H2_1"/>
    <property type="match status" value="1"/>
</dbReference>
<dbReference type="InterPro" id="IPR003604">
    <property type="entry name" value="Matrin/U1-like-C_Znf_C2H2"/>
</dbReference>